<protein>
    <submittedName>
        <fullName evidence="1">Uncharacterized protein</fullName>
    </submittedName>
</protein>
<dbReference type="GeneID" id="83184066"/>
<dbReference type="OrthoDB" id="5243172at2759"/>
<reference evidence="1" key="1">
    <citation type="submission" date="2022-12" db="EMBL/GenBank/DDBJ databases">
        <authorList>
            <person name="Petersen C."/>
        </authorList>
    </citation>
    <scope>NUCLEOTIDE SEQUENCE</scope>
    <source>
        <strain evidence="1">IBT 15544</strain>
    </source>
</reference>
<reference evidence="1" key="2">
    <citation type="journal article" date="2023" name="IMA Fungus">
        <title>Comparative genomic study of the Penicillium genus elucidates a diverse pangenome and 15 lateral gene transfer events.</title>
        <authorList>
            <person name="Petersen C."/>
            <person name="Sorensen T."/>
            <person name="Nielsen M.R."/>
            <person name="Sondergaard T.E."/>
            <person name="Sorensen J.L."/>
            <person name="Fitzpatrick D.A."/>
            <person name="Frisvad J.C."/>
            <person name="Nielsen K.L."/>
        </authorList>
    </citation>
    <scope>NUCLEOTIDE SEQUENCE</scope>
    <source>
        <strain evidence="1">IBT 15544</strain>
    </source>
</reference>
<dbReference type="AlphaFoldDB" id="A0A9W9J550"/>
<name>A0A9W9J550_9EURO</name>
<keyword evidence="2" id="KW-1185">Reference proteome</keyword>
<evidence type="ECO:0000313" key="1">
    <source>
        <dbReference type="EMBL" id="KAJ5190724.1"/>
    </source>
</evidence>
<dbReference type="Proteomes" id="UP001150904">
    <property type="component" value="Unassembled WGS sequence"/>
</dbReference>
<accession>A0A9W9J550</accession>
<evidence type="ECO:0000313" key="2">
    <source>
        <dbReference type="Proteomes" id="UP001150904"/>
    </source>
</evidence>
<dbReference type="EMBL" id="JAPQKR010000016">
    <property type="protein sequence ID" value="KAJ5190724.1"/>
    <property type="molecule type" value="Genomic_DNA"/>
</dbReference>
<comment type="caution">
    <text evidence="1">The sequence shown here is derived from an EMBL/GenBank/DDBJ whole genome shotgun (WGS) entry which is preliminary data.</text>
</comment>
<dbReference type="RefSeq" id="XP_058303664.1">
    <property type="nucleotide sequence ID" value="XM_058456765.1"/>
</dbReference>
<organism evidence="1 2">
    <name type="scientific">Penicillium cinerascens</name>
    <dbReference type="NCBI Taxonomy" id="70096"/>
    <lineage>
        <taxon>Eukaryota</taxon>
        <taxon>Fungi</taxon>
        <taxon>Dikarya</taxon>
        <taxon>Ascomycota</taxon>
        <taxon>Pezizomycotina</taxon>
        <taxon>Eurotiomycetes</taxon>
        <taxon>Eurotiomycetidae</taxon>
        <taxon>Eurotiales</taxon>
        <taxon>Aspergillaceae</taxon>
        <taxon>Penicillium</taxon>
    </lineage>
</organism>
<proteinExistence type="predicted"/>
<gene>
    <name evidence="1" type="ORF">N7498_009709</name>
</gene>
<sequence>MSSSLLMRVLASMFVEGQNRLVEKVVGKTMQETKEWSEDEVNNWSKTVKKKSKWQEDVWG</sequence>